<keyword evidence="11" id="KW-0130">Cell adhesion</keyword>
<dbReference type="InterPro" id="IPR003598">
    <property type="entry name" value="Ig_sub2"/>
</dbReference>
<protein>
    <recommendedName>
        <fullName evidence="5">protein-tyrosine-phosphatase</fullName>
        <ecNumber evidence="5">3.1.3.48</ecNumber>
    </recommendedName>
</protein>
<dbReference type="GO" id="GO:0004725">
    <property type="term" value="F:protein tyrosine phosphatase activity"/>
    <property type="evidence" value="ECO:0007669"/>
    <property type="project" value="UniProtKB-EC"/>
</dbReference>
<reference evidence="24" key="4">
    <citation type="submission" date="2025-09" db="UniProtKB">
        <authorList>
            <consortium name="Ensembl"/>
        </authorList>
    </citation>
    <scope>IDENTIFICATION</scope>
</reference>
<dbReference type="EC" id="3.1.3.48" evidence="5"/>
<keyword evidence="9" id="KW-0677">Repeat</keyword>
<comment type="similarity">
    <text evidence="4">Belongs to the protein-tyrosine phosphatase family. Receptor class 2A subfamily.</text>
</comment>
<evidence type="ECO:0000256" key="11">
    <source>
        <dbReference type="ARBA" id="ARBA00022889"/>
    </source>
</evidence>
<dbReference type="FunFam" id="2.60.40.10:FF:001900">
    <property type="entry name" value="Myotactin form B"/>
    <property type="match status" value="1"/>
</dbReference>
<evidence type="ECO:0000256" key="19">
    <source>
        <dbReference type="ARBA" id="ARBA00051722"/>
    </source>
</evidence>
<evidence type="ECO:0000256" key="8">
    <source>
        <dbReference type="ARBA" id="ARBA00022729"/>
    </source>
</evidence>
<evidence type="ECO:0000256" key="18">
    <source>
        <dbReference type="ARBA" id="ARBA00023319"/>
    </source>
</evidence>
<dbReference type="FunCoup" id="F6WVW2">
    <property type="interactions" value="9"/>
</dbReference>
<evidence type="ECO:0000256" key="7">
    <source>
        <dbReference type="ARBA" id="ARBA00022692"/>
    </source>
</evidence>
<dbReference type="SMART" id="SM00060">
    <property type="entry name" value="FN3"/>
    <property type="match status" value="4"/>
</dbReference>
<keyword evidence="6" id="KW-1003">Cell membrane</keyword>
<dbReference type="InterPro" id="IPR036116">
    <property type="entry name" value="FN3_sf"/>
</dbReference>
<evidence type="ECO:0000256" key="12">
    <source>
        <dbReference type="ARBA" id="ARBA00022912"/>
    </source>
</evidence>
<feature type="domain" description="Ig-like" evidence="22">
    <location>
        <begin position="338"/>
        <end position="427"/>
    </location>
</feature>
<keyword evidence="10" id="KW-0378">Hydrolase</keyword>
<dbReference type="InterPro" id="IPR026966">
    <property type="entry name" value="Neurofascin/L1/NrCAM_C"/>
</dbReference>
<evidence type="ECO:0000256" key="20">
    <source>
        <dbReference type="SAM" id="MobiDB-lite"/>
    </source>
</evidence>
<dbReference type="STRING" id="7719.ENSCINP00000014525"/>
<keyword evidence="16" id="KW-0675">Receptor</keyword>
<evidence type="ECO:0000256" key="16">
    <source>
        <dbReference type="ARBA" id="ARBA00023170"/>
    </source>
</evidence>
<dbReference type="FunFam" id="2.60.40.10:FF:000005">
    <property type="entry name" value="Neuronal cell adhesion molecule"/>
    <property type="match status" value="1"/>
</dbReference>
<evidence type="ECO:0000313" key="24">
    <source>
        <dbReference type="Ensembl" id="ENSCINP00000014525.3"/>
    </source>
</evidence>
<evidence type="ECO:0000313" key="25">
    <source>
        <dbReference type="Proteomes" id="UP000008144"/>
    </source>
</evidence>
<feature type="domain" description="Fibronectin type-III" evidence="23">
    <location>
        <begin position="738"/>
        <end position="845"/>
    </location>
</feature>
<dbReference type="Ensembl" id="ENSCINT00000014525.3">
    <property type="protein sequence ID" value="ENSCINP00000014525.3"/>
    <property type="gene ID" value="ENSCING00000007077.3"/>
</dbReference>
<evidence type="ECO:0000256" key="9">
    <source>
        <dbReference type="ARBA" id="ARBA00022737"/>
    </source>
</evidence>
<dbReference type="Gene3D" id="2.60.40.10">
    <property type="entry name" value="Immunoglobulins"/>
    <property type="match status" value="8"/>
</dbReference>
<evidence type="ECO:0000256" key="14">
    <source>
        <dbReference type="ARBA" id="ARBA00023136"/>
    </source>
</evidence>
<keyword evidence="17" id="KW-0325">Glycoprotein</keyword>
<keyword evidence="25" id="KW-1185">Reference proteome</keyword>
<sequence length="1152" mass="126683">IIKINNPGSENLPEEELLQYEGVYQCFASNDLGTAMTRSTTLKAAATVFLLPENKIIETQVGAPLQIPCSYNSSDDKLITWKFEPDTVTLNERISESSDGRLIFSNVEGGDDGLVVYCIMVFTRIITIVNPGSLRLLVILANPMNDQPPVIVSPAPQTEPQIVLKDDTFRLKCSATGKPTPIVHWEKVNGVWPTDRYVIEDFGRTVTISNATYDDSSDYRCTASNSAGEVAVDEKVLIHARPFFSTGDNTPRDVIRYPGGNVTIRCQPEGIPSPSIEWRVNGVPIADTPKMDNREIHPTKIRLYNLQIPDSAVYQCIASNLYGSIIKQAYVNVLVSKPLALSNDVVQYEQVVGKSIELKCPVFGSPSPDIKWKKDGADIAMNDRLFRISLRKNKYLRIHEATFDDAGPYSCLAWNEYGSLLLNTSLSVFERTRIQSAHPTPYFVKRGFYLIMYCEIAGIFQLYKHQIRITTDTGVEPRSVHWYKSNIPVGRGVNHIVDNAEFTDTGSYKVMVNTTLDHASVHFTLVVQDVPLPPMDFSVEATGATPLDVRFTWQPSDNNFSPIEEYKIEYEENNYRPGEWFLLVDSMSPDVIYYDVTLSPGLNYKFRMWARNSIGWSETPSGESMRYTTPDDAPSVNPVGVSGEGNTPTNMIITWQPVEPVNCNGPGFGYYIKYCPVNDCTNRTEIPVPGSDVTSYEVNGLPTYTPYNIKVVSYNSIGSAADPADVIGFSGEDSPMSEPTNVMVQTIDDDATTVIVTWQKVDADSVRGKVLGYTVSFQPTSGYNDGEFVVVLATSGSINQKVGDTNTARVTDLQPNTQYTFSVAVFNSVSSGPNSLPYDVITPESTPGPPHLLRSVQSSDKTIHLAWSSPRKPNGVITGYVMSYVCLNDTTERFGPIMLDDTSYVMTHLRPNHLYDITVGARTSKGVGELSNVLMSTMAGEANSFIHSISLLNSSNEPKKNEGLDPGTPYLIRIVSVNDYDNTTSEYIIVTTSGTGASSAGITGQIWFIVLITIIVFLIILIIIVFVSRRRKGGKYSVADKEGQLVDQESQPNRSEDIGEYNDDDEAKKPLNSPTSVSPLNGKTTPSDGLPTTTPLRTRGDSVAGDSIDAFGDEEAREFNEDGSFIGQYGALQESSTTTPAASPGDVNPAIN</sequence>
<reference evidence="24" key="2">
    <citation type="journal article" date="2008" name="Genome Biol.">
        <title>Improved genome assembly and evidence-based global gene model set for the chordate Ciona intestinalis: new insight into intron and operon populations.</title>
        <authorList>
            <person name="Satou Y."/>
            <person name="Mineta K."/>
            <person name="Ogasawara M."/>
            <person name="Sasakura Y."/>
            <person name="Shoguchi E."/>
            <person name="Ueno K."/>
            <person name="Yamada L."/>
            <person name="Matsumoto J."/>
            <person name="Wasserscheid J."/>
            <person name="Dewar K."/>
            <person name="Wiley G.B."/>
            <person name="Macmil S.L."/>
            <person name="Roe B.A."/>
            <person name="Zeller R.W."/>
            <person name="Hastings K.E."/>
            <person name="Lemaire P."/>
            <person name="Lindquist E."/>
            <person name="Endo T."/>
            <person name="Hotta K."/>
            <person name="Inaba K."/>
        </authorList>
    </citation>
    <scope>NUCLEOTIDE SEQUENCE [LARGE SCALE GENOMIC DNA]</scope>
    <source>
        <strain evidence="24">wild type</strain>
    </source>
</reference>
<keyword evidence="12" id="KW-0904">Protein phosphatase</keyword>
<dbReference type="InParanoid" id="F6WVW2"/>
<dbReference type="InterPro" id="IPR013783">
    <property type="entry name" value="Ig-like_fold"/>
</dbReference>
<feature type="compositionally biased region" description="Polar residues" evidence="20">
    <location>
        <begin position="1072"/>
        <end position="1096"/>
    </location>
</feature>
<dbReference type="InterPro" id="IPR007110">
    <property type="entry name" value="Ig-like_dom"/>
</dbReference>
<keyword evidence="14 21" id="KW-0472">Membrane</keyword>
<feature type="domain" description="Ig-like" evidence="22">
    <location>
        <begin position="148"/>
        <end position="237"/>
    </location>
</feature>
<keyword evidence="18" id="KW-0393">Immunoglobulin domain</keyword>
<name>F6WVW2_CIOIN</name>
<dbReference type="InterPro" id="IPR036179">
    <property type="entry name" value="Ig-like_dom_sf"/>
</dbReference>
<feature type="domain" description="Fibronectin type-III" evidence="23">
    <location>
        <begin position="533"/>
        <end position="632"/>
    </location>
</feature>
<dbReference type="PANTHER" id="PTHR44170:SF6">
    <property type="entry name" value="CONTACTIN"/>
    <property type="match status" value="1"/>
</dbReference>
<evidence type="ECO:0000256" key="3">
    <source>
        <dbReference type="ARBA" id="ARBA00008588"/>
    </source>
</evidence>
<comment type="similarity">
    <text evidence="3">Belongs to the immunoglobulin superfamily. L1/neurofascin/NgCAM family.</text>
</comment>
<evidence type="ECO:0000256" key="2">
    <source>
        <dbReference type="ARBA" id="ARBA00004479"/>
    </source>
</evidence>
<dbReference type="FunFam" id="2.60.40.10:FF:000028">
    <property type="entry name" value="Neuronal cell adhesion molecule"/>
    <property type="match status" value="1"/>
</dbReference>
<organism evidence="24 25">
    <name type="scientific">Ciona intestinalis</name>
    <name type="common">Transparent sea squirt</name>
    <name type="synonym">Ascidia intestinalis</name>
    <dbReference type="NCBI Taxonomy" id="7719"/>
    <lineage>
        <taxon>Eukaryota</taxon>
        <taxon>Metazoa</taxon>
        <taxon>Chordata</taxon>
        <taxon>Tunicata</taxon>
        <taxon>Ascidiacea</taxon>
        <taxon>Phlebobranchia</taxon>
        <taxon>Cionidae</taxon>
        <taxon>Ciona</taxon>
    </lineage>
</organism>
<dbReference type="SUPFAM" id="SSF48726">
    <property type="entry name" value="Immunoglobulin"/>
    <property type="match status" value="5"/>
</dbReference>
<dbReference type="FunFam" id="2.60.40.10:FF:000010">
    <property type="entry name" value="receptor-type tyrosine-protein phosphatase delta isoform X1"/>
    <property type="match status" value="1"/>
</dbReference>
<dbReference type="GO" id="GO:0030424">
    <property type="term" value="C:axon"/>
    <property type="evidence" value="ECO:0000318"/>
    <property type="project" value="GO_Central"/>
</dbReference>
<dbReference type="Pfam" id="PF07679">
    <property type="entry name" value="I-set"/>
    <property type="match status" value="2"/>
</dbReference>
<dbReference type="SMART" id="SM00409">
    <property type="entry name" value="IG"/>
    <property type="match status" value="5"/>
</dbReference>
<dbReference type="PANTHER" id="PTHR44170">
    <property type="entry name" value="PROTEIN SIDEKICK"/>
    <property type="match status" value="1"/>
</dbReference>
<feature type="domain" description="Ig-like" evidence="22">
    <location>
        <begin position="242"/>
        <end position="332"/>
    </location>
</feature>
<feature type="region of interest" description="Disordered" evidence="20">
    <location>
        <begin position="1042"/>
        <end position="1152"/>
    </location>
</feature>
<dbReference type="AlphaFoldDB" id="F6WVW2"/>
<feature type="domain" description="Fibronectin type-III" evidence="23">
    <location>
        <begin position="846"/>
        <end position="942"/>
    </location>
</feature>
<dbReference type="PROSITE" id="PS50853">
    <property type="entry name" value="FN3"/>
    <property type="match status" value="4"/>
</dbReference>
<evidence type="ECO:0000256" key="4">
    <source>
        <dbReference type="ARBA" id="ARBA00010504"/>
    </source>
</evidence>
<reference evidence="25" key="1">
    <citation type="journal article" date="2002" name="Science">
        <title>The draft genome of Ciona intestinalis: insights into chordate and vertebrate origins.</title>
        <authorList>
            <person name="Dehal P."/>
            <person name="Satou Y."/>
            <person name="Campbell R.K."/>
            <person name="Chapman J."/>
            <person name="Degnan B."/>
            <person name="De Tomaso A."/>
            <person name="Davidson B."/>
            <person name="Di Gregorio A."/>
            <person name="Gelpke M."/>
            <person name="Goodstein D.M."/>
            <person name="Harafuji N."/>
            <person name="Hastings K.E."/>
            <person name="Ho I."/>
            <person name="Hotta K."/>
            <person name="Huang W."/>
            <person name="Kawashima T."/>
            <person name="Lemaire P."/>
            <person name="Martinez D."/>
            <person name="Meinertzhagen I.A."/>
            <person name="Necula S."/>
            <person name="Nonaka M."/>
            <person name="Putnam N."/>
            <person name="Rash S."/>
            <person name="Saiga H."/>
            <person name="Satake M."/>
            <person name="Terry A."/>
            <person name="Yamada L."/>
            <person name="Wang H.G."/>
            <person name="Awazu S."/>
            <person name="Azumi K."/>
            <person name="Boore J."/>
            <person name="Branno M."/>
            <person name="Chin-Bow S."/>
            <person name="DeSantis R."/>
            <person name="Doyle S."/>
            <person name="Francino P."/>
            <person name="Keys D.N."/>
            <person name="Haga S."/>
            <person name="Hayashi H."/>
            <person name="Hino K."/>
            <person name="Imai K.S."/>
            <person name="Inaba K."/>
            <person name="Kano S."/>
            <person name="Kobayashi K."/>
            <person name="Kobayashi M."/>
            <person name="Lee B.I."/>
            <person name="Makabe K.W."/>
            <person name="Manohar C."/>
            <person name="Matassi G."/>
            <person name="Medina M."/>
            <person name="Mochizuki Y."/>
            <person name="Mount S."/>
            <person name="Morishita T."/>
            <person name="Miura S."/>
            <person name="Nakayama A."/>
            <person name="Nishizaka S."/>
            <person name="Nomoto H."/>
            <person name="Ohta F."/>
            <person name="Oishi K."/>
            <person name="Rigoutsos I."/>
            <person name="Sano M."/>
            <person name="Sasaki A."/>
            <person name="Sasakura Y."/>
            <person name="Shoguchi E."/>
            <person name="Shin-i T."/>
            <person name="Spagnuolo A."/>
            <person name="Stainier D."/>
            <person name="Suzuki M.M."/>
            <person name="Tassy O."/>
            <person name="Takatori N."/>
            <person name="Tokuoka M."/>
            <person name="Yagi K."/>
            <person name="Yoshizaki F."/>
            <person name="Wada S."/>
            <person name="Zhang C."/>
            <person name="Hyatt P.D."/>
            <person name="Larimer F."/>
            <person name="Detter C."/>
            <person name="Doggett N."/>
            <person name="Glavina T."/>
            <person name="Hawkins T."/>
            <person name="Richardson P."/>
            <person name="Lucas S."/>
            <person name="Kohara Y."/>
            <person name="Levine M."/>
            <person name="Satoh N."/>
            <person name="Rokhsar D.S."/>
        </authorList>
    </citation>
    <scope>NUCLEOTIDE SEQUENCE [LARGE SCALE GENOMIC DNA]</scope>
</reference>
<evidence type="ECO:0000256" key="10">
    <source>
        <dbReference type="ARBA" id="ARBA00022801"/>
    </source>
</evidence>
<dbReference type="CDD" id="cd00096">
    <property type="entry name" value="Ig"/>
    <property type="match status" value="1"/>
</dbReference>
<evidence type="ECO:0000259" key="23">
    <source>
        <dbReference type="PROSITE" id="PS50853"/>
    </source>
</evidence>
<dbReference type="GO" id="GO:0007156">
    <property type="term" value="P:homophilic cell adhesion via plasma membrane adhesion molecules"/>
    <property type="evidence" value="ECO:0000318"/>
    <property type="project" value="GO_Central"/>
</dbReference>
<evidence type="ECO:0000256" key="6">
    <source>
        <dbReference type="ARBA" id="ARBA00022475"/>
    </source>
</evidence>
<dbReference type="InterPro" id="IPR003599">
    <property type="entry name" value="Ig_sub"/>
</dbReference>
<feature type="domain" description="Fibronectin type-III" evidence="23">
    <location>
        <begin position="637"/>
        <end position="734"/>
    </location>
</feature>
<dbReference type="Pfam" id="PF00041">
    <property type="entry name" value="fn3"/>
    <property type="match status" value="4"/>
</dbReference>
<dbReference type="SMART" id="SM00408">
    <property type="entry name" value="IGc2"/>
    <property type="match status" value="4"/>
</dbReference>
<comment type="catalytic activity">
    <reaction evidence="19">
        <text>O-phospho-L-tyrosyl-[protein] + H2O = L-tyrosyl-[protein] + phosphate</text>
        <dbReference type="Rhea" id="RHEA:10684"/>
        <dbReference type="Rhea" id="RHEA-COMP:10136"/>
        <dbReference type="Rhea" id="RHEA-COMP:20101"/>
        <dbReference type="ChEBI" id="CHEBI:15377"/>
        <dbReference type="ChEBI" id="CHEBI:43474"/>
        <dbReference type="ChEBI" id="CHEBI:46858"/>
        <dbReference type="ChEBI" id="CHEBI:61978"/>
        <dbReference type="EC" id="3.1.3.48"/>
    </reaction>
</comment>
<keyword evidence="13 21" id="KW-1133">Transmembrane helix</keyword>
<dbReference type="GeneTree" id="ENSGT00940000170323"/>
<evidence type="ECO:0000256" key="13">
    <source>
        <dbReference type="ARBA" id="ARBA00022989"/>
    </source>
</evidence>
<dbReference type="InterPro" id="IPR003961">
    <property type="entry name" value="FN3_dom"/>
</dbReference>
<dbReference type="FunFam" id="2.60.40.10:FF:000032">
    <property type="entry name" value="palladin isoform X1"/>
    <property type="match status" value="1"/>
</dbReference>
<dbReference type="GO" id="GO:0005886">
    <property type="term" value="C:plasma membrane"/>
    <property type="evidence" value="ECO:0000318"/>
    <property type="project" value="GO_Central"/>
</dbReference>
<dbReference type="GO" id="GO:0007411">
    <property type="term" value="P:axon guidance"/>
    <property type="evidence" value="ECO:0000318"/>
    <property type="project" value="GO_Central"/>
</dbReference>
<comment type="subcellular location">
    <subcellularLocation>
        <location evidence="1">Cell membrane</location>
    </subcellularLocation>
    <subcellularLocation>
        <location evidence="2">Membrane</location>
        <topology evidence="2">Single-pass type I membrane protein</topology>
    </subcellularLocation>
</comment>
<dbReference type="InterPro" id="IPR013098">
    <property type="entry name" value="Ig_I-set"/>
</dbReference>
<evidence type="ECO:0000256" key="5">
    <source>
        <dbReference type="ARBA" id="ARBA00013064"/>
    </source>
</evidence>
<evidence type="ECO:0000256" key="15">
    <source>
        <dbReference type="ARBA" id="ARBA00023157"/>
    </source>
</evidence>
<keyword evidence="8" id="KW-0732">Signal</keyword>
<keyword evidence="7 21" id="KW-0812">Transmembrane</keyword>
<dbReference type="OMA" id="DSHEDYC"/>
<accession>F6WVW2</accession>
<dbReference type="EMBL" id="EAAA01000313">
    <property type="status" value="NOT_ANNOTATED_CDS"/>
    <property type="molecule type" value="Genomic_DNA"/>
</dbReference>
<evidence type="ECO:0000259" key="22">
    <source>
        <dbReference type="PROSITE" id="PS50835"/>
    </source>
</evidence>
<dbReference type="PROSITE" id="PS50835">
    <property type="entry name" value="IG_LIKE"/>
    <property type="match status" value="3"/>
</dbReference>
<feature type="transmembrane region" description="Helical" evidence="21">
    <location>
        <begin position="1006"/>
        <end position="1027"/>
    </location>
</feature>
<dbReference type="HOGENOM" id="CLU_005756_1_1_1"/>
<dbReference type="Pfam" id="PF13882">
    <property type="entry name" value="Bravo_FIGEY"/>
    <property type="match status" value="1"/>
</dbReference>
<evidence type="ECO:0000256" key="17">
    <source>
        <dbReference type="ARBA" id="ARBA00023180"/>
    </source>
</evidence>
<proteinExistence type="inferred from homology"/>
<dbReference type="CDD" id="cd00063">
    <property type="entry name" value="FN3"/>
    <property type="match status" value="4"/>
</dbReference>
<keyword evidence="15" id="KW-1015">Disulfide bond</keyword>
<dbReference type="GO" id="GO:0098632">
    <property type="term" value="F:cell-cell adhesion mediator activity"/>
    <property type="evidence" value="ECO:0000318"/>
    <property type="project" value="GO_Central"/>
</dbReference>
<dbReference type="Pfam" id="PF13927">
    <property type="entry name" value="Ig_3"/>
    <property type="match status" value="1"/>
</dbReference>
<reference evidence="24" key="3">
    <citation type="submission" date="2025-08" db="UniProtKB">
        <authorList>
            <consortium name="Ensembl"/>
        </authorList>
    </citation>
    <scope>IDENTIFICATION</scope>
</reference>
<dbReference type="GO" id="GO:0070593">
    <property type="term" value="P:dendrite self-avoidance"/>
    <property type="evidence" value="ECO:0000318"/>
    <property type="project" value="GO_Central"/>
</dbReference>
<evidence type="ECO:0000256" key="21">
    <source>
        <dbReference type="SAM" id="Phobius"/>
    </source>
</evidence>
<dbReference type="Proteomes" id="UP000008144">
    <property type="component" value="Chromosome 1"/>
</dbReference>
<evidence type="ECO:0000256" key="1">
    <source>
        <dbReference type="ARBA" id="ARBA00004236"/>
    </source>
</evidence>
<dbReference type="SUPFAM" id="SSF49265">
    <property type="entry name" value="Fibronectin type III"/>
    <property type="match status" value="2"/>
</dbReference>